<protein>
    <submittedName>
        <fullName evidence="1">Uncharacterized protein</fullName>
    </submittedName>
</protein>
<dbReference type="EMBL" id="GGEC01059120">
    <property type="protein sequence ID" value="MBX39604.1"/>
    <property type="molecule type" value="Transcribed_RNA"/>
</dbReference>
<sequence>MGWQLWTVVLANGGKCSPINWPLILFLVFIWCKNYYYYSFGLEVTVCCFVAL</sequence>
<dbReference type="AlphaFoldDB" id="A0A2P2NAT8"/>
<accession>A0A2P2NAT8</accession>
<reference evidence="1" key="1">
    <citation type="submission" date="2018-02" db="EMBL/GenBank/DDBJ databases">
        <title>Rhizophora mucronata_Transcriptome.</title>
        <authorList>
            <person name="Meera S.P."/>
            <person name="Sreeshan A."/>
            <person name="Augustine A."/>
        </authorList>
    </citation>
    <scope>NUCLEOTIDE SEQUENCE</scope>
    <source>
        <tissue evidence="1">Leaf</tissue>
    </source>
</reference>
<name>A0A2P2NAT8_RHIMU</name>
<organism evidence="1">
    <name type="scientific">Rhizophora mucronata</name>
    <name type="common">Asiatic mangrove</name>
    <dbReference type="NCBI Taxonomy" id="61149"/>
    <lineage>
        <taxon>Eukaryota</taxon>
        <taxon>Viridiplantae</taxon>
        <taxon>Streptophyta</taxon>
        <taxon>Embryophyta</taxon>
        <taxon>Tracheophyta</taxon>
        <taxon>Spermatophyta</taxon>
        <taxon>Magnoliopsida</taxon>
        <taxon>eudicotyledons</taxon>
        <taxon>Gunneridae</taxon>
        <taxon>Pentapetalae</taxon>
        <taxon>rosids</taxon>
        <taxon>fabids</taxon>
        <taxon>Malpighiales</taxon>
        <taxon>Rhizophoraceae</taxon>
        <taxon>Rhizophora</taxon>
    </lineage>
</organism>
<evidence type="ECO:0000313" key="1">
    <source>
        <dbReference type="EMBL" id="MBX39604.1"/>
    </source>
</evidence>
<proteinExistence type="predicted"/>